<comment type="caution">
    <text evidence="16">The sequence shown here is derived from an EMBL/GenBank/DDBJ whole genome shotgun (WGS) entry which is preliminary data.</text>
</comment>
<dbReference type="GO" id="GO:0005524">
    <property type="term" value="F:ATP binding"/>
    <property type="evidence" value="ECO:0007669"/>
    <property type="project" value="UniProtKB-KW"/>
</dbReference>
<reference evidence="16 17" key="1">
    <citation type="submission" date="2023-11" db="EMBL/GenBank/DDBJ databases">
        <title>Halocaridina rubra genome assembly.</title>
        <authorList>
            <person name="Smith C."/>
        </authorList>
    </citation>
    <scope>NUCLEOTIDE SEQUENCE [LARGE SCALE GENOMIC DNA]</scope>
    <source>
        <strain evidence="16">EP-1</strain>
        <tissue evidence="16">Whole</tissue>
    </source>
</reference>
<dbReference type="InterPro" id="IPR017871">
    <property type="entry name" value="ABC_transporter-like_CS"/>
</dbReference>
<feature type="region of interest" description="Disordered" evidence="12">
    <location>
        <begin position="388"/>
        <end position="441"/>
    </location>
</feature>
<dbReference type="PROSITE" id="PS50893">
    <property type="entry name" value="ABC_TRANSPORTER_2"/>
    <property type="match status" value="2"/>
</dbReference>
<dbReference type="SUPFAM" id="SSF90123">
    <property type="entry name" value="ABC transporter transmembrane region"/>
    <property type="match status" value="2"/>
</dbReference>
<feature type="non-terminal residue" evidence="16">
    <location>
        <position position="1"/>
    </location>
</feature>
<evidence type="ECO:0000256" key="13">
    <source>
        <dbReference type="SAM" id="Phobius"/>
    </source>
</evidence>
<evidence type="ECO:0000256" key="7">
    <source>
        <dbReference type="ARBA" id="ARBA00022840"/>
    </source>
</evidence>
<dbReference type="GO" id="GO:0005774">
    <property type="term" value="C:vacuolar membrane"/>
    <property type="evidence" value="ECO:0007669"/>
    <property type="project" value="UniProtKB-SubCell"/>
</dbReference>
<keyword evidence="7" id="KW-0067">ATP-binding</keyword>
<dbReference type="FunFam" id="3.40.50.300:FF:000293">
    <property type="entry name" value="ATP binding cassette subfamily C member 1"/>
    <property type="match status" value="1"/>
</dbReference>
<dbReference type="InterPro" id="IPR003439">
    <property type="entry name" value="ABC_transporter-like_ATP-bd"/>
</dbReference>
<feature type="domain" description="ABC transmembrane type-1" evidence="15">
    <location>
        <begin position="1"/>
        <end position="95"/>
    </location>
</feature>
<dbReference type="EMBL" id="JAXCGZ010018014">
    <property type="protein sequence ID" value="KAK7067583.1"/>
    <property type="molecule type" value="Genomic_DNA"/>
</dbReference>
<feature type="transmembrane region" description="Helical" evidence="13">
    <location>
        <begin position="516"/>
        <end position="542"/>
    </location>
</feature>
<feature type="transmembrane region" description="Helical" evidence="13">
    <location>
        <begin position="69"/>
        <end position="94"/>
    </location>
</feature>
<evidence type="ECO:0000256" key="8">
    <source>
        <dbReference type="ARBA" id="ARBA00022989"/>
    </source>
</evidence>
<keyword evidence="8 13" id="KW-1133">Transmembrane helix</keyword>
<dbReference type="PANTHER" id="PTHR24223">
    <property type="entry name" value="ATP-BINDING CASSETTE SUB-FAMILY C"/>
    <property type="match status" value="1"/>
</dbReference>
<feature type="domain" description="ABC transporter" evidence="14">
    <location>
        <begin position="792"/>
        <end position="1027"/>
    </location>
</feature>
<evidence type="ECO:0000256" key="2">
    <source>
        <dbReference type="ARBA" id="ARBA00009726"/>
    </source>
</evidence>
<feature type="compositionally biased region" description="Basic and acidic residues" evidence="12">
    <location>
        <begin position="421"/>
        <end position="430"/>
    </location>
</feature>
<keyword evidence="4 13" id="KW-0812">Transmembrane</keyword>
<dbReference type="PROSITE" id="PS50929">
    <property type="entry name" value="ABC_TM1F"/>
    <property type="match status" value="2"/>
</dbReference>
<feature type="domain" description="ABC transporter" evidence="14">
    <location>
        <begin position="127"/>
        <end position="354"/>
    </location>
</feature>
<evidence type="ECO:0000256" key="6">
    <source>
        <dbReference type="ARBA" id="ARBA00022741"/>
    </source>
</evidence>
<dbReference type="PANTHER" id="PTHR24223:SF443">
    <property type="entry name" value="MULTIDRUG-RESISTANCE LIKE PROTEIN 1, ISOFORM I"/>
    <property type="match status" value="1"/>
</dbReference>
<dbReference type="CDD" id="cd18603">
    <property type="entry name" value="ABC_6TM_MRP1_2_3_6_D2_like"/>
    <property type="match status" value="1"/>
</dbReference>
<dbReference type="InterPro" id="IPR036640">
    <property type="entry name" value="ABC1_TM_sf"/>
</dbReference>
<dbReference type="Proteomes" id="UP001381693">
    <property type="component" value="Unassembled WGS sequence"/>
</dbReference>
<dbReference type="AlphaFoldDB" id="A0AAN8ZXK2"/>
<feature type="transmembrane region" description="Helical" evidence="13">
    <location>
        <begin position="29"/>
        <end position="57"/>
    </location>
</feature>
<accession>A0AAN8ZXK2</accession>
<evidence type="ECO:0000256" key="4">
    <source>
        <dbReference type="ARBA" id="ARBA00022692"/>
    </source>
</evidence>
<feature type="domain" description="ABC transmembrane type-1" evidence="15">
    <location>
        <begin position="473"/>
        <end position="756"/>
    </location>
</feature>
<keyword evidence="17" id="KW-1185">Reference proteome</keyword>
<sequence length="1032" mass="114698">VLKLYAWELSFESQVLDVRSKEIKQLRKAAYLNAGTSFIWSCTPFLITMVMFATYVYSDPLHVLTAEKVFTSIALLNILRMPMAMLPFLIVGIVQANVSLKRLNKFLNADELDPNAVFKDHKSKYPISIENGTFAWGNDEEYGKPVLRNVNMEVDHGSLVAVVGSVGTGKSSMCSAILGEMEKKSGRVNVKGSIAYVAQQAWIQNATLESNVLFNKEKDMNLYQSCIKACALQADLDMLPGGDQTEIGEKGINLSGGQKQRVSLARAVYADADIYLLDDPLSAVDSHVGKHIFEQVIGPQGFLKNKTRILVTHSVTYLPQVDKIIVLKNGEISEHGTYAELLQKKGEFQEFLLEYLSEAEDTLGELDEIRMQLADNMGRDAFTRQISRISEKRESESESISETQKNTETIHRGSLRRRSKHISESEKGKDVSGAPAKPKAGQKLIEAEKAQTGRVSANVYGYYIHAIGMASSILTITTGVLAQASTVGANIWLTAWTDEPINEDGTQDPNIRDKYLGVYGALGAAQALFVLGGAFSLSFGALGAAEALHKKLLYTVLRLPMSFFDTNPTGRLINRFSKDVDTLDNVLPWTLRSWLMCFYTVLATFAAILYATYIFIVVIIPTMVIYYFVQVLYVSTSRQLKRIESVSRSPIYSHFQESIQGATTIRAYGREYQFIKESEDKVDFNQISYFPNVMANRWLAIRLEFIGNLLTFFAALFAVMSRGNISGGLVGFSVSYALSVTQTLNWLVRMTSDVETNIVAVERIKEYTETPQEAAWDNPSNKPNKEWPEKGVVLFNKYSTRYREGLELVVKDIDCNIAAGEKIGIVGRTGAGKSSLTLALFRIIEAAGGNITLDNINIANIGLHDLRSRLTIIPQDPVLFSGTLRMNLDPFEQYSDDRVWSALELSHLKEFVSGLASGLQYEVSEGGDNLSVGQRQLVCLARALLRKTRVLILDEATAAVDLETDALIQDTIRREFSDCTVLTIAHRLNTIMDSTRVLVLDRGEIKEFDAPDALLKNFKSIFYGMAKDAGLV</sequence>
<organism evidence="16 17">
    <name type="scientific">Halocaridina rubra</name>
    <name type="common">Hawaiian red shrimp</name>
    <dbReference type="NCBI Taxonomy" id="373956"/>
    <lineage>
        <taxon>Eukaryota</taxon>
        <taxon>Metazoa</taxon>
        <taxon>Ecdysozoa</taxon>
        <taxon>Arthropoda</taxon>
        <taxon>Crustacea</taxon>
        <taxon>Multicrustacea</taxon>
        <taxon>Malacostraca</taxon>
        <taxon>Eumalacostraca</taxon>
        <taxon>Eucarida</taxon>
        <taxon>Decapoda</taxon>
        <taxon>Pleocyemata</taxon>
        <taxon>Caridea</taxon>
        <taxon>Atyoidea</taxon>
        <taxon>Atyidae</taxon>
        <taxon>Halocaridina</taxon>
    </lineage>
</organism>
<proteinExistence type="inferred from homology"/>
<dbReference type="CDD" id="cd03244">
    <property type="entry name" value="ABCC_MRP_domain2"/>
    <property type="match status" value="1"/>
</dbReference>
<keyword evidence="6" id="KW-0547">Nucleotide-binding</keyword>
<feature type="transmembrane region" description="Helical" evidence="13">
    <location>
        <begin position="598"/>
        <end position="629"/>
    </location>
</feature>
<dbReference type="InterPro" id="IPR011527">
    <property type="entry name" value="ABC1_TM_dom"/>
</dbReference>
<keyword evidence="3" id="KW-0813">Transport</keyword>
<keyword evidence="5" id="KW-0677">Repeat</keyword>
<dbReference type="GO" id="GO:0015431">
    <property type="term" value="F:ABC-type glutathione S-conjugate transporter activity"/>
    <property type="evidence" value="ECO:0007669"/>
    <property type="project" value="UniProtKB-EC"/>
</dbReference>
<dbReference type="GO" id="GO:0016887">
    <property type="term" value="F:ATP hydrolysis activity"/>
    <property type="evidence" value="ECO:0007669"/>
    <property type="project" value="InterPro"/>
</dbReference>
<evidence type="ECO:0000259" key="15">
    <source>
        <dbReference type="PROSITE" id="PS50929"/>
    </source>
</evidence>
<dbReference type="InterPro" id="IPR003593">
    <property type="entry name" value="AAA+_ATPase"/>
</dbReference>
<gene>
    <name evidence="16" type="primary">ABCC2_7</name>
    <name evidence="16" type="ORF">SK128_011337</name>
</gene>
<dbReference type="Gene3D" id="3.40.50.300">
    <property type="entry name" value="P-loop containing nucleotide triphosphate hydrolases"/>
    <property type="match status" value="2"/>
</dbReference>
<dbReference type="InterPro" id="IPR027417">
    <property type="entry name" value="P-loop_NTPase"/>
</dbReference>
<dbReference type="InterPro" id="IPR050173">
    <property type="entry name" value="ABC_transporter_C-like"/>
</dbReference>
<feature type="transmembrane region" description="Helical" evidence="13">
    <location>
        <begin position="699"/>
        <end position="719"/>
    </location>
</feature>
<evidence type="ECO:0000256" key="1">
    <source>
        <dbReference type="ARBA" id="ARBA00004128"/>
    </source>
</evidence>
<evidence type="ECO:0000256" key="12">
    <source>
        <dbReference type="SAM" id="MobiDB-lite"/>
    </source>
</evidence>
<dbReference type="Pfam" id="PF00664">
    <property type="entry name" value="ABC_membrane"/>
    <property type="match status" value="1"/>
</dbReference>
<dbReference type="Pfam" id="PF00005">
    <property type="entry name" value="ABC_tran"/>
    <property type="match status" value="2"/>
</dbReference>
<dbReference type="EC" id="7.6.2.3" evidence="10"/>
<comment type="catalytic activity">
    <reaction evidence="11">
        <text>leukotriene C4(in) + ATP + H2O = leukotriene C4(out) + ADP + phosphate + H(+)</text>
        <dbReference type="Rhea" id="RHEA:38963"/>
        <dbReference type="ChEBI" id="CHEBI:15377"/>
        <dbReference type="ChEBI" id="CHEBI:15378"/>
        <dbReference type="ChEBI" id="CHEBI:30616"/>
        <dbReference type="ChEBI" id="CHEBI:43474"/>
        <dbReference type="ChEBI" id="CHEBI:57973"/>
        <dbReference type="ChEBI" id="CHEBI:456216"/>
    </reaction>
    <physiologicalReaction direction="left-to-right" evidence="11">
        <dbReference type="Rhea" id="RHEA:38964"/>
    </physiologicalReaction>
</comment>
<dbReference type="PROSITE" id="PS00211">
    <property type="entry name" value="ABC_TRANSPORTER_1"/>
    <property type="match status" value="2"/>
</dbReference>
<evidence type="ECO:0000256" key="9">
    <source>
        <dbReference type="ARBA" id="ARBA00023136"/>
    </source>
</evidence>
<evidence type="ECO:0000313" key="16">
    <source>
        <dbReference type="EMBL" id="KAK7067583.1"/>
    </source>
</evidence>
<evidence type="ECO:0000256" key="5">
    <source>
        <dbReference type="ARBA" id="ARBA00022737"/>
    </source>
</evidence>
<dbReference type="SUPFAM" id="SSF52540">
    <property type="entry name" value="P-loop containing nucleoside triphosphate hydrolases"/>
    <property type="match status" value="2"/>
</dbReference>
<comment type="similarity">
    <text evidence="2">Belongs to the ABC transporter superfamily. ABCC family. Conjugate transporter (TC 3.A.1.208) subfamily.</text>
</comment>
<dbReference type="CDD" id="cd03250">
    <property type="entry name" value="ABCC_MRP_domain1"/>
    <property type="match status" value="1"/>
</dbReference>
<evidence type="ECO:0000259" key="14">
    <source>
        <dbReference type="PROSITE" id="PS50893"/>
    </source>
</evidence>
<dbReference type="FunFam" id="1.20.1560.10:FF:000001">
    <property type="entry name" value="ATP-binding cassette subfamily C member 1"/>
    <property type="match status" value="1"/>
</dbReference>
<name>A0AAN8ZXK2_HALRR</name>
<evidence type="ECO:0000313" key="17">
    <source>
        <dbReference type="Proteomes" id="UP001381693"/>
    </source>
</evidence>
<evidence type="ECO:0000256" key="3">
    <source>
        <dbReference type="ARBA" id="ARBA00022448"/>
    </source>
</evidence>
<dbReference type="Gene3D" id="1.20.1560.10">
    <property type="entry name" value="ABC transporter type 1, transmembrane domain"/>
    <property type="match status" value="2"/>
</dbReference>
<comment type="subcellular location">
    <subcellularLocation>
        <location evidence="1">Vacuole membrane</location>
        <topology evidence="1">Multi-pass membrane protein</topology>
    </subcellularLocation>
</comment>
<evidence type="ECO:0000256" key="10">
    <source>
        <dbReference type="ARBA" id="ARBA00024220"/>
    </source>
</evidence>
<evidence type="ECO:0000256" key="11">
    <source>
        <dbReference type="ARBA" id="ARBA00047523"/>
    </source>
</evidence>
<dbReference type="SMART" id="SM00382">
    <property type="entry name" value="AAA"/>
    <property type="match status" value="2"/>
</dbReference>
<protein>
    <recommendedName>
        <fullName evidence="10">ABC-type glutathione-S-conjugate transporter</fullName>
        <ecNumber evidence="10">7.6.2.3</ecNumber>
    </recommendedName>
</protein>
<dbReference type="FunFam" id="3.40.50.300:FF:000074">
    <property type="entry name" value="Multidrug resistance-associated protein 5 isoform 1"/>
    <property type="match status" value="1"/>
</dbReference>
<keyword evidence="9 13" id="KW-0472">Membrane</keyword>